<feature type="domain" description="HTH cro/C1-type" evidence="4">
    <location>
        <begin position="18"/>
        <end position="72"/>
    </location>
</feature>
<dbReference type="SUPFAM" id="SSF47413">
    <property type="entry name" value="lambda repressor-like DNA-binding domains"/>
    <property type="match status" value="1"/>
</dbReference>
<gene>
    <name evidence="5" type="ORF">E6A55_04170</name>
</gene>
<dbReference type="GO" id="GO:0003700">
    <property type="term" value="F:DNA-binding transcription factor activity"/>
    <property type="evidence" value="ECO:0007669"/>
    <property type="project" value="TreeGrafter"/>
</dbReference>
<name>A0AAE5ZBK9_CUPNH</name>
<dbReference type="CDD" id="cd00093">
    <property type="entry name" value="HTH_XRE"/>
    <property type="match status" value="1"/>
</dbReference>
<organism evidence="5 6">
    <name type="scientific">Cupriavidus necator (strain ATCC 17699 / DSM 428 / KCTC 22496 / NCIMB 10442 / H16 / Stanier 337)</name>
    <name type="common">Ralstonia eutropha</name>
    <dbReference type="NCBI Taxonomy" id="381666"/>
    <lineage>
        <taxon>Bacteria</taxon>
        <taxon>Pseudomonadati</taxon>
        <taxon>Pseudomonadota</taxon>
        <taxon>Betaproteobacteria</taxon>
        <taxon>Burkholderiales</taxon>
        <taxon>Burkholderiaceae</taxon>
        <taxon>Cupriavidus</taxon>
    </lineage>
</organism>
<evidence type="ECO:0000259" key="4">
    <source>
        <dbReference type="PROSITE" id="PS50943"/>
    </source>
</evidence>
<dbReference type="InterPro" id="IPR001387">
    <property type="entry name" value="Cro/C1-type_HTH"/>
</dbReference>
<dbReference type="InterPro" id="IPR010982">
    <property type="entry name" value="Lambda_DNA-bd_dom_sf"/>
</dbReference>
<evidence type="ECO:0000256" key="2">
    <source>
        <dbReference type="ARBA" id="ARBA00023125"/>
    </source>
</evidence>
<dbReference type="EMBL" id="CP039287">
    <property type="protein sequence ID" value="QCB99895.1"/>
    <property type="molecule type" value="Genomic_DNA"/>
</dbReference>
<dbReference type="Proteomes" id="UP000296079">
    <property type="component" value="Chromosome 1"/>
</dbReference>
<dbReference type="AlphaFoldDB" id="A0AAE5ZBK9"/>
<dbReference type="RefSeq" id="WP_041687194.1">
    <property type="nucleotide sequence ID" value="NC_008313.1"/>
</dbReference>
<dbReference type="PANTHER" id="PTHR46797:SF23">
    <property type="entry name" value="HTH-TYPE TRANSCRIPTIONAL REGULATOR SUTR"/>
    <property type="match status" value="1"/>
</dbReference>
<dbReference type="Pfam" id="PF01381">
    <property type="entry name" value="HTH_3"/>
    <property type="match status" value="1"/>
</dbReference>
<dbReference type="InterPro" id="IPR050807">
    <property type="entry name" value="TransReg_Diox_bact_type"/>
</dbReference>
<evidence type="ECO:0000256" key="3">
    <source>
        <dbReference type="ARBA" id="ARBA00023163"/>
    </source>
</evidence>
<dbReference type="SMART" id="SM00530">
    <property type="entry name" value="HTH_XRE"/>
    <property type="match status" value="1"/>
</dbReference>
<dbReference type="PANTHER" id="PTHR46797">
    <property type="entry name" value="HTH-TYPE TRANSCRIPTIONAL REGULATOR"/>
    <property type="match status" value="1"/>
</dbReference>
<proteinExistence type="predicted"/>
<evidence type="ECO:0000313" key="6">
    <source>
        <dbReference type="Proteomes" id="UP000296079"/>
    </source>
</evidence>
<evidence type="ECO:0000313" key="5">
    <source>
        <dbReference type="EMBL" id="QCB99895.1"/>
    </source>
</evidence>
<keyword evidence="3" id="KW-0804">Transcription</keyword>
<dbReference type="Gene3D" id="1.10.260.40">
    <property type="entry name" value="lambda repressor-like DNA-binding domains"/>
    <property type="match status" value="1"/>
</dbReference>
<reference evidence="5 6" key="1">
    <citation type="submission" date="2019-04" db="EMBL/GenBank/DDBJ databases">
        <title>Long-read de novo sequencing of Cupriavidus necator H16.</title>
        <authorList>
            <person name="Little G.T."/>
            <person name="Ehsaan M."/>
            <person name="Arenas-Lopez C."/>
            <person name="Jawed K."/>
            <person name="Winzer K."/>
            <person name="Kovacs K."/>
            <person name="Malys N."/>
            <person name="Minton N.P."/>
        </authorList>
    </citation>
    <scope>NUCLEOTIDE SEQUENCE [LARGE SCALE GENOMIC DNA]</scope>
    <source>
        <strain evidence="5 6">H16</strain>
    </source>
</reference>
<keyword evidence="1" id="KW-0805">Transcription regulation</keyword>
<accession>A0AAE5ZBK9</accession>
<evidence type="ECO:0000256" key="1">
    <source>
        <dbReference type="ARBA" id="ARBA00023015"/>
    </source>
</evidence>
<dbReference type="PROSITE" id="PS50943">
    <property type="entry name" value="HTH_CROC1"/>
    <property type="match status" value="1"/>
</dbReference>
<sequence length="78" mass="8756">MSKSAEKTYARLRVASNLRKAREAAGLSQEDLAIKAGFHRTYVSQIERAVNNATIDNICRLAEFLGVDVHELFIDPHQ</sequence>
<dbReference type="GO" id="GO:0003677">
    <property type="term" value="F:DNA binding"/>
    <property type="evidence" value="ECO:0007669"/>
    <property type="project" value="UniProtKB-KW"/>
</dbReference>
<dbReference type="GO" id="GO:0005829">
    <property type="term" value="C:cytosol"/>
    <property type="evidence" value="ECO:0007669"/>
    <property type="project" value="TreeGrafter"/>
</dbReference>
<keyword evidence="2" id="KW-0238">DNA-binding</keyword>
<protein>
    <submittedName>
        <fullName evidence="5">XRE family transcriptional regulator</fullName>
    </submittedName>
</protein>